<dbReference type="OrthoDB" id="9976382at2759"/>
<dbReference type="GO" id="GO:0005768">
    <property type="term" value="C:endosome"/>
    <property type="evidence" value="ECO:0007669"/>
    <property type="project" value="TreeGrafter"/>
</dbReference>
<dbReference type="SUPFAM" id="SSF64268">
    <property type="entry name" value="PX domain"/>
    <property type="match status" value="1"/>
</dbReference>
<accession>A0A067M2H8</accession>
<dbReference type="EMBL" id="KL198085">
    <property type="protein sequence ID" value="KDQ08900.1"/>
    <property type="molecule type" value="Genomic_DNA"/>
</dbReference>
<dbReference type="HOGENOM" id="CLU_015466_0_0_1"/>
<dbReference type="GO" id="GO:0005829">
    <property type="term" value="C:cytosol"/>
    <property type="evidence" value="ECO:0007669"/>
    <property type="project" value="GOC"/>
</dbReference>
<dbReference type="GO" id="GO:0030905">
    <property type="term" value="C:retromer, tubulation complex"/>
    <property type="evidence" value="ECO:0007669"/>
    <property type="project" value="TreeGrafter"/>
</dbReference>
<dbReference type="InterPro" id="IPR037907">
    <property type="entry name" value="Vps17_PX"/>
</dbReference>
<evidence type="ECO:0000313" key="3">
    <source>
        <dbReference type="EMBL" id="KDQ08900.1"/>
    </source>
</evidence>
<dbReference type="GO" id="GO:0006886">
    <property type="term" value="P:intracellular protein transport"/>
    <property type="evidence" value="ECO:0007669"/>
    <property type="project" value="TreeGrafter"/>
</dbReference>
<dbReference type="Pfam" id="PF09325">
    <property type="entry name" value="Vps5"/>
    <property type="match status" value="1"/>
</dbReference>
<feature type="region of interest" description="Disordered" evidence="1">
    <location>
        <begin position="467"/>
        <end position="585"/>
    </location>
</feature>
<gene>
    <name evidence="3" type="ORF">BOTBODRAFT_191510</name>
</gene>
<dbReference type="InterPro" id="IPR036871">
    <property type="entry name" value="PX_dom_sf"/>
</dbReference>
<dbReference type="CDD" id="cd06891">
    <property type="entry name" value="PX_Vps17p"/>
    <property type="match status" value="1"/>
</dbReference>
<feature type="compositionally biased region" description="Pro residues" evidence="1">
    <location>
        <begin position="24"/>
        <end position="43"/>
    </location>
</feature>
<dbReference type="InterPro" id="IPR053055">
    <property type="entry name" value="VPS17"/>
</dbReference>
<dbReference type="Gene3D" id="1.20.1270.60">
    <property type="entry name" value="Arfaptin homology (AH) domain/BAR domain"/>
    <property type="match status" value="1"/>
</dbReference>
<organism evidence="3 4">
    <name type="scientific">Botryobasidium botryosum (strain FD-172 SS1)</name>
    <dbReference type="NCBI Taxonomy" id="930990"/>
    <lineage>
        <taxon>Eukaryota</taxon>
        <taxon>Fungi</taxon>
        <taxon>Dikarya</taxon>
        <taxon>Basidiomycota</taxon>
        <taxon>Agaricomycotina</taxon>
        <taxon>Agaricomycetes</taxon>
        <taxon>Cantharellales</taxon>
        <taxon>Botryobasidiaceae</taxon>
        <taxon>Botryobasidium</taxon>
    </lineage>
</organism>
<evidence type="ECO:0000313" key="4">
    <source>
        <dbReference type="Proteomes" id="UP000027195"/>
    </source>
</evidence>
<dbReference type="GO" id="GO:0032266">
    <property type="term" value="F:phosphatidylinositol-3-phosphate binding"/>
    <property type="evidence" value="ECO:0007669"/>
    <property type="project" value="TreeGrafter"/>
</dbReference>
<evidence type="ECO:0000259" key="2">
    <source>
        <dbReference type="SMART" id="SM00312"/>
    </source>
</evidence>
<dbReference type="InParanoid" id="A0A067M2H8"/>
<sequence length="620" mass="67133">MYDPLSSPFAAPAPASPWASMPSTPAPAPRKPSPIPPPTPEKSPNPNLYPRLEPQVFSQPSPGLASPRIPGNATADENFGRPDPFMRIRLTALDRNRRDILIRFDVQTNLFNFTSSIYRNVSRSYVECQRFAEQLIYSNPQTIIPALPLPQTSAATDEEDDRLVRVMLQRWFTRICEDPILLKEEELRSFIESDFGYQPTVRARRKAGSGFSLLRRGPPDEDHDLITARFELTRLETQFFETAKAVDKLSRARRTVSAAHVEMGNKLLNAATTEANLPLAAALRKVGRTWQTLGEIDLQQASSESVIIGDSLGYQGINAKGAKETLLQRVQVLEEYQTAVKNTITKRRQIERLKASTSIRPDKVDEALEDLEEAGKTETHLAKRVEGMSVNLHKALATHSRQTHEDITHALIEHARSSILYERQILRELEALKPDVAAIDPDVKRSAMPASTINAASYHAHAPAYASRAPSLDSGGRPAIPTSASTSALPSNGSASGMGAGTGSDNHASSSSADTSPLTSPRMGNASASRAGRAMDGTQSAFVTPSFGSHPLALGGGGGNNPLAASSTPQFGTPGLPGMAGMGPNARHNRINSLARSVQVENARPRLDAREAASKLANFL</sequence>
<protein>
    <recommendedName>
        <fullName evidence="2">PX domain-containing protein</fullName>
    </recommendedName>
</protein>
<feature type="compositionally biased region" description="Polar residues" evidence="1">
    <location>
        <begin position="537"/>
        <end position="547"/>
    </location>
</feature>
<keyword evidence="4" id="KW-1185">Reference proteome</keyword>
<feature type="compositionally biased region" description="Low complexity" evidence="1">
    <location>
        <begin position="1"/>
        <end position="23"/>
    </location>
</feature>
<feature type="compositionally biased region" description="Low complexity" evidence="1">
    <location>
        <begin position="503"/>
        <end position="521"/>
    </location>
</feature>
<dbReference type="PANTHER" id="PTHR47433">
    <property type="entry name" value="VACUOLAR PROTEIN SORTING-ASSOCIATED PROTEIN 17"/>
    <property type="match status" value="1"/>
</dbReference>
<dbReference type="AlphaFoldDB" id="A0A067M2H8"/>
<dbReference type="SMART" id="SM00312">
    <property type="entry name" value="PX"/>
    <property type="match status" value="1"/>
</dbReference>
<dbReference type="FunCoup" id="A0A067M2H8">
    <property type="interactions" value="39"/>
</dbReference>
<dbReference type="InterPro" id="IPR027267">
    <property type="entry name" value="AH/BAR_dom_sf"/>
</dbReference>
<dbReference type="PANTHER" id="PTHR47433:SF1">
    <property type="entry name" value="VACUOLAR PROTEIN SORTING-ASSOCIATED PROTEIN 17"/>
    <property type="match status" value="1"/>
</dbReference>
<dbReference type="GO" id="GO:0042147">
    <property type="term" value="P:retrograde transport, endosome to Golgi"/>
    <property type="evidence" value="ECO:0007669"/>
    <property type="project" value="TreeGrafter"/>
</dbReference>
<feature type="domain" description="PX" evidence="2">
    <location>
        <begin position="83"/>
        <end position="194"/>
    </location>
</feature>
<dbReference type="CDD" id="cd07596">
    <property type="entry name" value="BAR_SNX"/>
    <property type="match status" value="1"/>
</dbReference>
<dbReference type="InterPro" id="IPR001683">
    <property type="entry name" value="PX_dom"/>
</dbReference>
<name>A0A067M2H8_BOTB1</name>
<evidence type="ECO:0000256" key="1">
    <source>
        <dbReference type="SAM" id="MobiDB-lite"/>
    </source>
</evidence>
<dbReference type="InterPro" id="IPR015404">
    <property type="entry name" value="Vps5_C"/>
</dbReference>
<dbReference type="Gene3D" id="3.30.1520.10">
    <property type="entry name" value="Phox-like domain"/>
    <property type="match status" value="1"/>
</dbReference>
<feature type="region of interest" description="Disordered" evidence="1">
    <location>
        <begin position="1"/>
        <end position="81"/>
    </location>
</feature>
<reference evidence="4" key="1">
    <citation type="journal article" date="2014" name="Proc. Natl. Acad. Sci. U.S.A.">
        <title>Extensive sampling of basidiomycete genomes demonstrates inadequacy of the white-rot/brown-rot paradigm for wood decay fungi.</title>
        <authorList>
            <person name="Riley R."/>
            <person name="Salamov A.A."/>
            <person name="Brown D.W."/>
            <person name="Nagy L.G."/>
            <person name="Floudas D."/>
            <person name="Held B.W."/>
            <person name="Levasseur A."/>
            <person name="Lombard V."/>
            <person name="Morin E."/>
            <person name="Otillar R."/>
            <person name="Lindquist E.A."/>
            <person name="Sun H."/>
            <person name="LaButti K.M."/>
            <person name="Schmutz J."/>
            <person name="Jabbour D."/>
            <person name="Luo H."/>
            <person name="Baker S.E."/>
            <person name="Pisabarro A.G."/>
            <person name="Walton J.D."/>
            <person name="Blanchette R.A."/>
            <person name="Henrissat B."/>
            <person name="Martin F."/>
            <person name="Cullen D."/>
            <person name="Hibbett D.S."/>
            <person name="Grigoriev I.V."/>
        </authorList>
    </citation>
    <scope>NUCLEOTIDE SEQUENCE [LARGE SCALE GENOMIC DNA]</scope>
    <source>
        <strain evidence="4">FD-172 SS1</strain>
    </source>
</reference>
<dbReference type="STRING" id="930990.A0A067M2H8"/>
<dbReference type="Proteomes" id="UP000027195">
    <property type="component" value="Unassembled WGS sequence"/>
</dbReference>
<proteinExistence type="predicted"/>
<dbReference type="Pfam" id="PF00787">
    <property type="entry name" value="PX"/>
    <property type="match status" value="1"/>
</dbReference>